<protein>
    <submittedName>
        <fullName evidence="3">Uncharacterized protein</fullName>
    </submittedName>
</protein>
<dbReference type="AlphaFoldDB" id="A0AAE0E7R6"/>
<organism evidence="3 4">
    <name type="scientific">Dipteronia sinensis</name>
    <dbReference type="NCBI Taxonomy" id="43782"/>
    <lineage>
        <taxon>Eukaryota</taxon>
        <taxon>Viridiplantae</taxon>
        <taxon>Streptophyta</taxon>
        <taxon>Embryophyta</taxon>
        <taxon>Tracheophyta</taxon>
        <taxon>Spermatophyta</taxon>
        <taxon>Magnoliopsida</taxon>
        <taxon>eudicotyledons</taxon>
        <taxon>Gunneridae</taxon>
        <taxon>Pentapetalae</taxon>
        <taxon>rosids</taxon>
        <taxon>malvids</taxon>
        <taxon>Sapindales</taxon>
        <taxon>Sapindaceae</taxon>
        <taxon>Hippocastanoideae</taxon>
        <taxon>Acereae</taxon>
        <taxon>Dipteronia</taxon>
    </lineage>
</organism>
<dbReference type="InterPro" id="IPR015943">
    <property type="entry name" value="WD40/YVTN_repeat-like_dom_sf"/>
</dbReference>
<evidence type="ECO:0000313" key="4">
    <source>
        <dbReference type="Proteomes" id="UP001281410"/>
    </source>
</evidence>
<dbReference type="Proteomes" id="UP001281410">
    <property type="component" value="Unassembled WGS sequence"/>
</dbReference>
<keyword evidence="4" id="KW-1185">Reference proteome</keyword>
<dbReference type="InterPro" id="IPR044715">
    <property type="entry name" value="WDR86-like"/>
</dbReference>
<keyword evidence="2" id="KW-1133">Transmembrane helix</keyword>
<gene>
    <name evidence="3" type="ORF">Dsin_012151</name>
</gene>
<keyword evidence="1" id="KW-0853">WD repeat</keyword>
<feature type="transmembrane region" description="Helical" evidence="2">
    <location>
        <begin position="42"/>
        <end position="62"/>
    </location>
</feature>
<dbReference type="InterPro" id="IPR001680">
    <property type="entry name" value="WD40_rpt"/>
</dbReference>
<keyword evidence="2" id="KW-0812">Transmembrane</keyword>
<evidence type="ECO:0000313" key="3">
    <source>
        <dbReference type="EMBL" id="KAK3218181.1"/>
    </source>
</evidence>
<evidence type="ECO:0000256" key="1">
    <source>
        <dbReference type="PROSITE-ProRule" id="PRU00221"/>
    </source>
</evidence>
<dbReference type="Pfam" id="PF00400">
    <property type="entry name" value="WD40"/>
    <property type="match status" value="1"/>
</dbReference>
<dbReference type="PROSITE" id="PS50082">
    <property type="entry name" value="WD_REPEATS_2"/>
    <property type="match status" value="1"/>
</dbReference>
<dbReference type="SUPFAM" id="SSF50978">
    <property type="entry name" value="WD40 repeat-like"/>
    <property type="match status" value="1"/>
</dbReference>
<feature type="repeat" description="WD" evidence="1">
    <location>
        <begin position="121"/>
        <end position="150"/>
    </location>
</feature>
<dbReference type="SMART" id="SM00320">
    <property type="entry name" value="WD40"/>
    <property type="match status" value="3"/>
</dbReference>
<evidence type="ECO:0000256" key="2">
    <source>
        <dbReference type="SAM" id="Phobius"/>
    </source>
</evidence>
<proteinExistence type="predicted"/>
<accession>A0AAE0E7R6</accession>
<reference evidence="3" key="1">
    <citation type="journal article" date="2023" name="Plant J.">
        <title>Genome sequences and population genomics provide insights into the demographic history, inbreeding, and mutation load of two 'living fossil' tree species of Dipteronia.</title>
        <authorList>
            <person name="Feng Y."/>
            <person name="Comes H.P."/>
            <person name="Chen J."/>
            <person name="Zhu S."/>
            <person name="Lu R."/>
            <person name="Zhang X."/>
            <person name="Li P."/>
            <person name="Qiu J."/>
            <person name="Olsen K.M."/>
            <person name="Qiu Y."/>
        </authorList>
    </citation>
    <scope>NUCLEOTIDE SEQUENCE</scope>
    <source>
        <strain evidence="3">NBL</strain>
    </source>
</reference>
<comment type="caution">
    <text evidence="3">The sequence shown here is derived from an EMBL/GenBank/DDBJ whole genome shotgun (WGS) entry which is preliminary data.</text>
</comment>
<dbReference type="PANTHER" id="PTHR44489:SF14">
    <property type="entry name" value="ZINC FINGER CCCH DOMAIN-CONTAINING PROTEIN 59-RELATED"/>
    <property type="match status" value="1"/>
</dbReference>
<dbReference type="PANTHER" id="PTHR44489">
    <property type="match status" value="1"/>
</dbReference>
<name>A0AAE0E7R6_9ROSI</name>
<dbReference type="Gene3D" id="2.130.10.10">
    <property type="entry name" value="YVTN repeat-like/Quinoprotein amine dehydrogenase"/>
    <property type="match status" value="1"/>
</dbReference>
<dbReference type="InterPro" id="IPR036322">
    <property type="entry name" value="WD40_repeat_dom_sf"/>
</dbReference>
<sequence length="249" mass="28092">MLVATGRTVRQRYCGFNFSEIWIFFEGAVTDLVIRRRTSLDMLLSSSMFIDSLSIFFFIIVWTSRQPGDSKIINGTDQFLTDLEQEQDKQSTEIYVFSILLEGATANPVWDIETLRSVMTLDGHTDAVMSLLCWDQYLLSCSLDRTIKVWFATDDEGNLDVAYTHNEEHGVLQLHGLNDPDGKPVLLCACNDSSVHLYELPSFIERGRIFAKREVRAIQIGPDNIFFTGDGTGMLSVWKLLAKPSGEAS</sequence>
<dbReference type="EMBL" id="JANJYJ010000004">
    <property type="protein sequence ID" value="KAK3218181.1"/>
    <property type="molecule type" value="Genomic_DNA"/>
</dbReference>
<keyword evidence="2" id="KW-0472">Membrane</keyword>